<protein>
    <submittedName>
        <fullName evidence="3">HIT family protein</fullName>
    </submittedName>
</protein>
<sequence>MQILFEDEFIKIEREPHELPWVKIFTKTAFKELSDCDELSRARLFEVMLIAEREMIKFYKPAKINIASFGNILPQVHIHVIARFKNDEFFPQSVWGERQRKSSVVLPNFDEFAKRLQDKLNEK</sequence>
<dbReference type="SUPFAM" id="SSF54197">
    <property type="entry name" value="HIT-like"/>
    <property type="match status" value="1"/>
</dbReference>
<dbReference type="Gene3D" id="3.30.428.10">
    <property type="entry name" value="HIT-like"/>
    <property type="match status" value="1"/>
</dbReference>
<evidence type="ECO:0000256" key="1">
    <source>
        <dbReference type="PROSITE-ProRule" id="PRU00464"/>
    </source>
</evidence>
<dbReference type="EMBL" id="CP012542">
    <property type="protein sequence ID" value="QCD44758.1"/>
    <property type="molecule type" value="Genomic_DNA"/>
</dbReference>
<dbReference type="AlphaFoldDB" id="A0A6G5QGF4"/>
<dbReference type="InterPro" id="IPR026026">
    <property type="entry name" value="HIT_Hint"/>
</dbReference>
<dbReference type="InterPro" id="IPR036265">
    <property type="entry name" value="HIT-like_sf"/>
</dbReference>
<dbReference type="PROSITE" id="PS51084">
    <property type="entry name" value="HIT_2"/>
    <property type="match status" value="1"/>
</dbReference>
<evidence type="ECO:0000259" key="2">
    <source>
        <dbReference type="PROSITE" id="PS51084"/>
    </source>
</evidence>
<gene>
    <name evidence="3" type="ORF">CMUC_0969</name>
</gene>
<dbReference type="GO" id="GO:0003824">
    <property type="term" value="F:catalytic activity"/>
    <property type="evidence" value="ECO:0007669"/>
    <property type="project" value="InterPro"/>
</dbReference>
<feature type="domain" description="HIT" evidence="2">
    <location>
        <begin position="1"/>
        <end position="90"/>
    </location>
</feature>
<reference evidence="3 4" key="1">
    <citation type="submission" date="2016-07" db="EMBL/GenBank/DDBJ databases">
        <title>Comparative genomics of the Campylobacter concisus group.</title>
        <authorList>
            <person name="Miller W.G."/>
            <person name="Yee E."/>
            <person name="Chapman M.H."/>
            <person name="Huynh S."/>
            <person name="Bono J.L."/>
            <person name="On S.L.W."/>
            <person name="StLeger J."/>
            <person name="Foster G."/>
            <person name="Parker C.T."/>
        </authorList>
    </citation>
    <scope>NUCLEOTIDE SEQUENCE [LARGE SCALE GENOMIC DNA]</scope>
    <source>
        <strain evidence="3 4">CCUG 21559</strain>
    </source>
</reference>
<dbReference type="Proteomes" id="UP000503264">
    <property type="component" value="Chromosome"/>
</dbReference>
<keyword evidence="4" id="KW-1185">Reference proteome</keyword>
<name>A0A6G5QGF4_9BACT</name>
<proteinExistence type="predicted"/>
<comment type="caution">
    <text evidence="1">Lacks conserved residue(s) required for the propagation of feature annotation.</text>
</comment>
<evidence type="ECO:0000313" key="3">
    <source>
        <dbReference type="EMBL" id="QCD44758.1"/>
    </source>
</evidence>
<organism evidence="3 4">
    <name type="scientific">Campylobacter mucosalis CCUG 21559</name>
    <dbReference type="NCBI Taxonomy" id="1032067"/>
    <lineage>
        <taxon>Bacteria</taxon>
        <taxon>Pseudomonadati</taxon>
        <taxon>Campylobacterota</taxon>
        <taxon>Epsilonproteobacteria</taxon>
        <taxon>Campylobacterales</taxon>
        <taxon>Campylobacteraceae</taxon>
        <taxon>Campylobacter</taxon>
    </lineage>
</organism>
<dbReference type="PIRSF" id="PIRSF000714">
    <property type="entry name" value="HIT"/>
    <property type="match status" value="1"/>
</dbReference>
<evidence type="ECO:0000313" key="4">
    <source>
        <dbReference type="Proteomes" id="UP000503264"/>
    </source>
</evidence>
<accession>A0A6G5QGF4</accession>
<dbReference type="Pfam" id="PF01230">
    <property type="entry name" value="HIT"/>
    <property type="match status" value="1"/>
</dbReference>
<dbReference type="InterPro" id="IPR011146">
    <property type="entry name" value="HIT-like"/>
</dbReference>